<evidence type="ECO:0000313" key="2">
    <source>
        <dbReference type="Proteomes" id="UP001444661"/>
    </source>
</evidence>
<name>A0ABR1S2E5_9PEZI</name>
<dbReference type="Proteomes" id="UP001444661">
    <property type="component" value="Unassembled WGS sequence"/>
</dbReference>
<organism evidence="1 2">
    <name type="scientific">Apiospora rasikravindrae</name>
    <dbReference type="NCBI Taxonomy" id="990691"/>
    <lineage>
        <taxon>Eukaryota</taxon>
        <taxon>Fungi</taxon>
        <taxon>Dikarya</taxon>
        <taxon>Ascomycota</taxon>
        <taxon>Pezizomycotina</taxon>
        <taxon>Sordariomycetes</taxon>
        <taxon>Xylariomycetidae</taxon>
        <taxon>Amphisphaeriales</taxon>
        <taxon>Apiosporaceae</taxon>
        <taxon>Apiospora</taxon>
    </lineage>
</organism>
<dbReference type="EMBL" id="JAQQWK010000011">
    <property type="protein sequence ID" value="KAK8024310.1"/>
    <property type="molecule type" value="Genomic_DNA"/>
</dbReference>
<evidence type="ECO:0000313" key="1">
    <source>
        <dbReference type="EMBL" id="KAK8024310.1"/>
    </source>
</evidence>
<sequence length="141" mass="15362">MDNYPTPPYSYAYGDLASEMMPEQSFYDFGGQGMPAFDGSMADTPGYQHDYTQQEYHANMIDPTGVKSDSAVDLGFDDFMYNNYGELPGVPSPAPTVPSSRITAPGTPLGFHGDFNTPQPQAIGPRPSQCSGTIQWCAHLY</sequence>
<gene>
    <name evidence="1" type="ORF">PG993_012376</name>
</gene>
<accession>A0ABR1S2E5</accession>
<proteinExistence type="predicted"/>
<keyword evidence="2" id="KW-1185">Reference proteome</keyword>
<comment type="caution">
    <text evidence="1">The sequence shown here is derived from an EMBL/GenBank/DDBJ whole genome shotgun (WGS) entry which is preliminary data.</text>
</comment>
<reference evidence="1 2" key="1">
    <citation type="submission" date="2023-01" db="EMBL/GenBank/DDBJ databases">
        <title>Analysis of 21 Apiospora genomes using comparative genomics revels a genus with tremendous synthesis potential of carbohydrate active enzymes and secondary metabolites.</title>
        <authorList>
            <person name="Sorensen T."/>
        </authorList>
    </citation>
    <scope>NUCLEOTIDE SEQUENCE [LARGE SCALE GENOMIC DNA]</scope>
    <source>
        <strain evidence="1 2">CBS 33761</strain>
    </source>
</reference>
<protein>
    <submittedName>
        <fullName evidence="1">Uncharacterized protein</fullName>
    </submittedName>
</protein>